<dbReference type="InterPro" id="IPR027417">
    <property type="entry name" value="P-loop_NTPase"/>
</dbReference>
<dbReference type="PANTHER" id="PTHR10039">
    <property type="entry name" value="AMELOGENIN"/>
    <property type="match status" value="1"/>
</dbReference>
<evidence type="ECO:0000313" key="3">
    <source>
        <dbReference type="EMBL" id="KAF2685391.1"/>
    </source>
</evidence>
<reference evidence="3" key="1">
    <citation type="journal article" date="2020" name="Stud. Mycol.">
        <title>101 Dothideomycetes genomes: a test case for predicting lifestyles and emergence of pathogens.</title>
        <authorList>
            <person name="Haridas S."/>
            <person name="Albert R."/>
            <person name="Binder M."/>
            <person name="Bloem J."/>
            <person name="Labutti K."/>
            <person name="Salamov A."/>
            <person name="Andreopoulos B."/>
            <person name="Baker S."/>
            <person name="Barry K."/>
            <person name="Bills G."/>
            <person name="Bluhm B."/>
            <person name="Cannon C."/>
            <person name="Castanera R."/>
            <person name="Culley D."/>
            <person name="Daum C."/>
            <person name="Ezra D."/>
            <person name="Gonzalez J."/>
            <person name="Henrissat B."/>
            <person name="Kuo A."/>
            <person name="Liang C."/>
            <person name="Lipzen A."/>
            <person name="Lutzoni F."/>
            <person name="Magnuson J."/>
            <person name="Mondo S."/>
            <person name="Nolan M."/>
            <person name="Ohm R."/>
            <person name="Pangilinan J."/>
            <person name="Park H.-J."/>
            <person name="Ramirez L."/>
            <person name="Alfaro M."/>
            <person name="Sun H."/>
            <person name="Tritt A."/>
            <person name="Yoshinaga Y."/>
            <person name="Zwiers L.-H."/>
            <person name="Turgeon B."/>
            <person name="Goodwin S."/>
            <person name="Spatafora J."/>
            <person name="Crous P."/>
            <person name="Grigoriev I."/>
        </authorList>
    </citation>
    <scope>NUCLEOTIDE SEQUENCE</scope>
    <source>
        <strain evidence="3">CBS 122367</strain>
    </source>
</reference>
<gene>
    <name evidence="3" type="ORF">K458DRAFT_388272</name>
</gene>
<dbReference type="Gene3D" id="3.40.50.300">
    <property type="entry name" value="P-loop containing nucleotide triphosphate hydrolases"/>
    <property type="match status" value="1"/>
</dbReference>
<dbReference type="Proteomes" id="UP000799291">
    <property type="component" value="Unassembled WGS sequence"/>
</dbReference>
<dbReference type="PANTHER" id="PTHR10039:SF16">
    <property type="entry name" value="GPI INOSITOL-DEACYLASE"/>
    <property type="match status" value="1"/>
</dbReference>
<dbReference type="OrthoDB" id="7464126at2759"/>
<dbReference type="Pfam" id="PF24883">
    <property type="entry name" value="NPHP3_N"/>
    <property type="match status" value="1"/>
</dbReference>
<accession>A0A6G1J5A6</accession>
<keyword evidence="1" id="KW-0677">Repeat</keyword>
<evidence type="ECO:0000313" key="4">
    <source>
        <dbReference type="Proteomes" id="UP000799291"/>
    </source>
</evidence>
<dbReference type="AlphaFoldDB" id="A0A6G1J5A6"/>
<dbReference type="InterPro" id="IPR056884">
    <property type="entry name" value="NPHP3-like_N"/>
</dbReference>
<keyword evidence="4" id="KW-1185">Reference proteome</keyword>
<evidence type="ECO:0000259" key="2">
    <source>
        <dbReference type="Pfam" id="PF24883"/>
    </source>
</evidence>
<sequence length="145" mass="16609">MALVDRTDNAKNHVKSMDLLARIDEPLRRMDDGLKNIHDNLQASKRAEIVRWLSPEPYIQHHKQTRQGILTKTRQWLLSDPIFKKWKDDSASTVLWLYGIPGSGKSKLVSMVIEDALARYKAGDSPHPVFFYCSRNPAEPARSDP</sequence>
<dbReference type="SUPFAM" id="SSF52540">
    <property type="entry name" value="P-loop containing nucleoside triphosphate hydrolases"/>
    <property type="match status" value="1"/>
</dbReference>
<evidence type="ECO:0000256" key="1">
    <source>
        <dbReference type="ARBA" id="ARBA00022737"/>
    </source>
</evidence>
<organism evidence="3 4">
    <name type="scientific">Lentithecium fluviatile CBS 122367</name>
    <dbReference type="NCBI Taxonomy" id="1168545"/>
    <lineage>
        <taxon>Eukaryota</taxon>
        <taxon>Fungi</taxon>
        <taxon>Dikarya</taxon>
        <taxon>Ascomycota</taxon>
        <taxon>Pezizomycotina</taxon>
        <taxon>Dothideomycetes</taxon>
        <taxon>Pleosporomycetidae</taxon>
        <taxon>Pleosporales</taxon>
        <taxon>Massarineae</taxon>
        <taxon>Lentitheciaceae</taxon>
        <taxon>Lentithecium</taxon>
    </lineage>
</organism>
<protein>
    <recommendedName>
        <fullName evidence="2">Nephrocystin 3-like N-terminal domain-containing protein</fullName>
    </recommendedName>
</protein>
<dbReference type="EMBL" id="MU005579">
    <property type="protein sequence ID" value="KAF2685391.1"/>
    <property type="molecule type" value="Genomic_DNA"/>
</dbReference>
<name>A0A6G1J5A6_9PLEO</name>
<feature type="domain" description="Nephrocystin 3-like N-terminal" evidence="2">
    <location>
        <begin position="73"/>
        <end position="137"/>
    </location>
</feature>
<proteinExistence type="predicted"/>